<evidence type="ECO:0000313" key="2">
    <source>
        <dbReference type="Proteomes" id="UP001387293"/>
    </source>
</evidence>
<dbReference type="RefSeq" id="WP_337107334.1">
    <property type="nucleotide sequence ID" value="NZ_JAPYKS010000012.1"/>
</dbReference>
<gene>
    <name evidence="1" type="ORF">O7A60_17735</name>
</gene>
<keyword evidence="2" id="KW-1185">Reference proteome</keyword>
<proteinExistence type="predicted"/>
<comment type="caution">
    <text evidence="1">The sequence shown here is derived from an EMBL/GenBank/DDBJ whole genome shotgun (WGS) entry which is preliminary data.</text>
</comment>
<dbReference type="EMBL" id="JAPYKS010000012">
    <property type="protein sequence ID" value="MEI9410594.1"/>
    <property type="molecule type" value="Genomic_DNA"/>
</dbReference>
<reference evidence="1 2" key="1">
    <citation type="submission" date="2022-12" db="EMBL/GenBank/DDBJ databases">
        <authorList>
            <person name="Muema E."/>
        </authorList>
    </citation>
    <scope>NUCLEOTIDE SEQUENCE [LARGE SCALE GENOMIC DNA]</scope>
    <source>
        <strain evidence="2">1326</strain>
    </source>
</reference>
<accession>A0ABU8KXZ5</accession>
<evidence type="ECO:0000313" key="1">
    <source>
        <dbReference type="EMBL" id="MEI9410594.1"/>
    </source>
</evidence>
<dbReference type="InterPro" id="IPR015422">
    <property type="entry name" value="PyrdxlP-dep_Trfase_small"/>
</dbReference>
<name>A0ABU8KXZ5_9HYPH</name>
<protein>
    <submittedName>
        <fullName evidence="1">Uncharacterized protein</fullName>
    </submittedName>
</protein>
<dbReference type="Gene3D" id="3.90.1150.10">
    <property type="entry name" value="Aspartate Aminotransferase, domain 1"/>
    <property type="match status" value="1"/>
</dbReference>
<sequence length="58" mass="6189">MGAAFSYVGLKANVLEFIPPLTPTEDEVAEDIDIVDQAIADVNAGKVSDADVASFMMW</sequence>
<organism evidence="1 2">
    <name type="scientific">Mesorhizobium salmacidum</name>
    <dbReference type="NCBI Taxonomy" id="3015171"/>
    <lineage>
        <taxon>Bacteria</taxon>
        <taxon>Pseudomonadati</taxon>
        <taxon>Pseudomonadota</taxon>
        <taxon>Alphaproteobacteria</taxon>
        <taxon>Hyphomicrobiales</taxon>
        <taxon>Phyllobacteriaceae</taxon>
        <taxon>Mesorhizobium</taxon>
    </lineage>
</organism>
<dbReference type="Proteomes" id="UP001387293">
    <property type="component" value="Unassembled WGS sequence"/>
</dbReference>